<sequence length="577" mass="66288">MSTLLKKVQKKLTRYANVLSEALEVNVKILDCKFNIIAGSKAYKVSIDQNVEDENNIYRKVIASKQLEIVNEPKKDDICINCPKHDACVNKFEVCSPIILNDEIIGMIVLICVSEKQEEKMLANLKSYTSLLKYVSDNIKEMVSESMEQEKNTELVSLFSIITEEIDKAVVILDKNFCISYSNKKANDIFEIYDTCSYKMNIDHTGNYLMEFKEYSVIVNGKKYLLVGNISDIDFEEKYKYMFMFNDSSVIKNNINRIMDINKDVAFDSILGTSKEIITIKKNILNIADSTSSVLISGEVGSGKETLARAIHKESYRRNKPFIIVDCKELNVEFLEEELFGKSNEVEHEKGKLELANGGTIFFNKIDEMPLHLQEKLLRVIEDKEIAANVENSAIQTDIRFIFGTNNNIEHLIKSGSFIEELYYTINVIPIRINSLRERAEDIKVITYSFAMRFSKLFSKKFIGIDQEAWEYLLKYDWPGNVAELKNNVEFMINIMNSDGIINKEIIPKKIIEEVEKNKNKNYAHTLNLKQIEKQTIKNALSIYGFSTEGKKMAATKLGIGIATLYRKIDEYKIMKI</sequence>
<gene>
    <name evidence="6" type="ORF">SAMN02745134_02429</name>
</gene>
<feature type="domain" description="Sigma-54 factor interaction" evidence="5">
    <location>
        <begin position="270"/>
        <end position="494"/>
    </location>
</feature>
<keyword evidence="7" id="KW-1185">Reference proteome</keyword>
<keyword evidence="2" id="KW-0067">ATP-binding</keyword>
<dbReference type="PROSITE" id="PS50045">
    <property type="entry name" value="SIGMA54_INTERACT_4"/>
    <property type="match status" value="1"/>
</dbReference>
<dbReference type="GO" id="GO:0006355">
    <property type="term" value="P:regulation of DNA-templated transcription"/>
    <property type="evidence" value="ECO:0007669"/>
    <property type="project" value="InterPro"/>
</dbReference>
<dbReference type="SUPFAM" id="SSF52540">
    <property type="entry name" value="P-loop containing nucleoside triphosphate hydrolases"/>
    <property type="match status" value="1"/>
</dbReference>
<protein>
    <submittedName>
        <fullName evidence="6">Transcriptional regulator containing PAS, AAA-type ATPase, and DNA-binding Fis domains</fullName>
    </submittedName>
</protein>
<dbReference type="InterPro" id="IPR009057">
    <property type="entry name" value="Homeodomain-like_sf"/>
</dbReference>
<dbReference type="RefSeq" id="WP_084116259.1">
    <property type="nucleotide sequence ID" value="NZ_FWXH01000009.1"/>
</dbReference>
<accession>A0A1W1XN72</accession>
<dbReference type="OrthoDB" id="9803970at2"/>
<evidence type="ECO:0000259" key="5">
    <source>
        <dbReference type="PROSITE" id="PS50045"/>
    </source>
</evidence>
<keyword evidence="6" id="KW-0238">DNA-binding</keyword>
<keyword evidence="1" id="KW-0547">Nucleotide-binding</keyword>
<dbReference type="Pfam" id="PF02954">
    <property type="entry name" value="HTH_8"/>
    <property type="match status" value="1"/>
</dbReference>
<dbReference type="GO" id="GO:0005524">
    <property type="term" value="F:ATP binding"/>
    <property type="evidence" value="ECO:0007669"/>
    <property type="project" value="UniProtKB-KW"/>
</dbReference>
<evidence type="ECO:0000256" key="3">
    <source>
        <dbReference type="ARBA" id="ARBA00023015"/>
    </source>
</evidence>
<evidence type="ECO:0000256" key="1">
    <source>
        <dbReference type="ARBA" id="ARBA00022741"/>
    </source>
</evidence>
<dbReference type="CDD" id="cd00009">
    <property type="entry name" value="AAA"/>
    <property type="match status" value="1"/>
</dbReference>
<proteinExistence type="predicted"/>
<dbReference type="Gene3D" id="1.10.10.60">
    <property type="entry name" value="Homeodomain-like"/>
    <property type="match status" value="1"/>
</dbReference>
<keyword evidence="3" id="KW-0805">Transcription regulation</keyword>
<dbReference type="EMBL" id="FWXH01000009">
    <property type="protein sequence ID" value="SMC25366.1"/>
    <property type="molecule type" value="Genomic_DNA"/>
</dbReference>
<dbReference type="STRING" id="1121291.SAMN02745134_02429"/>
<name>A0A1W1XN72_9CLOT</name>
<organism evidence="6 7">
    <name type="scientific">Clostridium acidisoli DSM 12555</name>
    <dbReference type="NCBI Taxonomy" id="1121291"/>
    <lineage>
        <taxon>Bacteria</taxon>
        <taxon>Bacillati</taxon>
        <taxon>Bacillota</taxon>
        <taxon>Clostridia</taxon>
        <taxon>Eubacteriales</taxon>
        <taxon>Clostridiaceae</taxon>
        <taxon>Clostridium</taxon>
    </lineage>
</organism>
<dbReference type="Pfam" id="PF15714">
    <property type="entry name" value="SpoVT_C"/>
    <property type="match status" value="1"/>
</dbReference>
<evidence type="ECO:0000313" key="7">
    <source>
        <dbReference type="Proteomes" id="UP000192468"/>
    </source>
</evidence>
<dbReference type="InterPro" id="IPR027417">
    <property type="entry name" value="P-loop_NTPase"/>
</dbReference>
<keyword evidence="4" id="KW-0804">Transcription</keyword>
<dbReference type="AlphaFoldDB" id="A0A1W1XN72"/>
<dbReference type="InterPro" id="IPR029016">
    <property type="entry name" value="GAF-like_dom_sf"/>
</dbReference>
<evidence type="ECO:0000313" key="6">
    <source>
        <dbReference type="EMBL" id="SMC25366.1"/>
    </source>
</evidence>
<reference evidence="6 7" key="1">
    <citation type="submission" date="2017-04" db="EMBL/GenBank/DDBJ databases">
        <authorList>
            <person name="Afonso C.L."/>
            <person name="Miller P.J."/>
            <person name="Scott M.A."/>
            <person name="Spackman E."/>
            <person name="Goraichik I."/>
            <person name="Dimitrov K.M."/>
            <person name="Suarez D.L."/>
            <person name="Swayne D.E."/>
        </authorList>
    </citation>
    <scope>NUCLEOTIDE SEQUENCE [LARGE SCALE GENOMIC DNA]</scope>
    <source>
        <strain evidence="6 7">DSM 12555</strain>
    </source>
</reference>
<dbReference type="Pfam" id="PF00158">
    <property type="entry name" value="Sigma54_activat"/>
    <property type="match status" value="1"/>
</dbReference>
<dbReference type="InterPro" id="IPR002078">
    <property type="entry name" value="Sigma_54_int"/>
</dbReference>
<dbReference type="PANTHER" id="PTHR32071:SF57">
    <property type="entry name" value="C4-DICARBOXYLATE TRANSPORT TRANSCRIPTIONAL REGULATORY PROTEIN DCTD"/>
    <property type="match status" value="1"/>
</dbReference>
<dbReference type="SUPFAM" id="SSF46689">
    <property type="entry name" value="Homeodomain-like"/>
    <property type="match status" value="1"/>
</dbReference>
<dbReference type="Gene3D" id="1.10.8.60">
    <property type="match status" value="1"/>
</dbReference>
<dbReference type="Proteomes" id="UP000192468">
    <property type="component" value="Unassembled WGS sequence"/>
</dbReference>
<dbReference type="Pfam" id="PF25601">
    <property type="entry name" value="AAA_lid_14"/>
    <property type="match status" value="1"/>
</dbReference>
<dbReference type="Gene3D" id="3.40.50.300">
    <property type="entry name" value="P-loop containing nucleotide triphosphate hydrolases"/>
    <property type="match status" value="1"/>
</dbReference>
<dbReference type="Gene3D" id="3.30.450.40">
    <property type="match status" value="1"/>
</dbReference>
<dbReference type="GO" id="GO:0043565">
    <property type="term" value="F:sequence-specific DNA binding"/>
    <property type="evidence" value="ECO:0007669"/>
    <property type="project" value="InterPro"/>
</dbReference>
<dbReference type="PANTHER" id="PTHR32071">
    <property type="entry name" value="TRANSCRIPTIONAL REGULATORY PROTEIN"/>
    <property type="match status" value="1"/>
</dbReference>
<dbReference type="InterPro" id="IPR058031">
    <property type="entry name" value="AAA_lid_NorR"/>
</dbReference>
<dbReference type="InterPro" id="IPR003593">
    <property type="entry name" value="AAA+_ATPase"/>
</dbReference>
<evidence type="ECO:0000256" key="2">
    <source>
        <dbReference type="ARBA" id="ARBA00022840"/>
    </source>
</evidence>
<dbReference type="SMART" id="SM00382">
    <property type="entry name" value="AAA"/>
    <property type="match status" value="1"/>
</dbReference>
<dbReference type="InterPro" id="IPR002197">
    <property type="entry name" value="HTH_Fis"/>
</dbReference>
<evidence type="ECO:0000256" key="4">
    <source>
        <dbReference type="ARBA" id="ARBA00023163"/>
    </source>
</evidence>